<evidence type="ECO:0000256" key="3">
    <source>
        <dbReference type="SAM" id="Phobius"/>
    </source>
</evidence>
<keyword evidence="3" id="KW-1133">Transmembrane helix</keyword>
<name>A0A0P6K0Z3_AEDAE</name>
<evidence type="ECO:0000256" key="1">
    <source>
        <dbReference type="SAM" id="Coils"/>
    </source>
</evidence>
<dbReference type="VEuPathDB" id="VectorBase:AAEL009890"/>
<proteinExistence type="evidence at transcript level"/>
<accession>A0A0P6K0Z3</accession>
<keyword evidence="3" id="KW-0812">Transmembrane</keyword>
<feature type="region of interest" description="Disordered" evidence="2">
    <location>
        <begin position="357"/>
        <end position="412"/>
    </location>
</feature>
<evidence type="ECO:0000256" key="2">
    <source>
        <dbReference type="SAM" id="MobiDB-lite"/>
    </source>
</evidence>
<feature type="region of interest" description="Disordered" evidence="2">
    <location>
        <begin position="456"/>
        <end position="522"/>
    </location>
</feature>
<feature type="compositionally biased region" description="Polar residues" evidence="2">
    <location>
        <begin position="357"/>
        <end position="379"/>
    </location>
</feature>
<keyword evidence="3" id="KW-0472">Membrane</keyword>
<feature type="coiled-coil region" evidence="1">
    <location>
        <begin position="79"/>
        <end position="219"/>
    </location>
</feature>
<evidence type="ECO:0000313" key="4">
    <source>
        <dbReference type="EMBL" id="JAN95448.1"/>
    </source>
</evidence>
<protein>
    <submittedName>
        <fullName evidence="4">Uncharacterized protein</fullName>
    </submittedName>
</protein>
<organism evidence="4">
    <name type="scientific">Aedes aegypti</name>
    <name type="common">Yellowfever mosquito</name>
    <name type="synonym">Culex aegypti</name>
    <dbReference type="NCBI Taxonomy" id="7159"/>
    <lineage>
        <taxon>Eukaryota</taxon>
        <taxon>Metazoa</taxon>
        <taxon>Ecdysozoa</taxon>
        <taxon>Arthropoda</taxon>
        <taxon>Hexapoda</taxon>
        <taxon>Insecta</taxon>
        <taxon>Pterygota</taxon>
        <taxon>Neoptera</taxon>
        <taxon>Endopterygota</taxon>
        <taxon>Diptera</taxon>
        <taxon>Nematocera</taxon>
        <taxon>Culicoidea</taxon>
        <taxon>Culicidae</taxon>
        <taxon>Culicinae</taxon>
        <taxon>Aedini</taxon>
        <taxon>Aedes</taxon>
        <taxon>Stegomyia</taxon>
    </lineage>
</organism>
<feature type="compositionally biased region" description="Polar residues" evidence="2">
    <location>
        <begin position="395"/>
        <end position="405"/>
    </location>
</feature>
<feature type="compositionally biased region" description="Polar residues" evidence="2">
    <location>
        <begin position="501"/>
        <end position="519"/>
    </location>
</feature>
<feature type="region of interest" description="Disordered" evidence="2">
    <location>
        <begin position="580"/>
        <end position="626"/>
    </location>
</feature>
<dbReference type="AlphaFoldDB" id="A0A0P6K0Z3"/>
<feature type="compositionally biased region" description="Basic and acidic residues" evidence="2">
    <location>
        <begin position="463"/>
        <end position="473"/>
    </location>
</feature>
<reference evidence="4" key="1">
    <citation type="journal article" date="2016" name="PLoS ONE">
        <title>A Deep Insight into the Sialome of Male and Female Aedes aegypti Mosquitoes.</title>
        <authorList>
            <person name="Ribeiro J.M."/>
            <person name="Martin-Martin I."/>
            <person name="Arca B."/>
            <person name="Calvo E."/>
        </authorList>
    </citation>
    <scope>NUCLEOTIDE SEQUENCE</scope>
    <source>
        <strain evidence="4">Liverpool</strain>
        <tissue evidence="4">Salivary glands</tissue>
    </source>
</reference>
<feature type="compositionally biased region" description="Acidic residues" evidence="2">
    <location>
        <begin position="600"/>
        <end position="614"/>
    </location>
</feature>
<keyword evidence="1" id="KW-0175">Coiled coil</keyword>
<dbReference type="EMBL" id="GDUN01000471">
    <property type="protein sequence ID" value="JAN95448.1"/>
    <property type="molecule type" value="mRNA"/>
</dbReference>
<feature type="transmembrane region" description="Helical" evidence="3">
    <location>
        <begin position="15"/>
        <end position="33"/>
    </location>
</feature>
<sequence length="626" mass="69736">MTAPRLVARASRSRFFIGLGILILMAGFVAIFHSSQQQLDELRQLGIRCEQQQEAISAKMQVVVDQKLRLENSLASERMINEQNRLEQQQKTQDEKEQHSKATMEANIRYASLQQHYNLVKTQKDDLEEECSKAKKKQLEEINSLKLKVTELQGKVSLHQKASATDVEHLKNQIVQLKQEKANIESTYRQKLAYKDKTIDKLKDHNDKMERENAQYIELCKIPPEKMPHHVKASDIFDQLPPSILESGPLRNFAEQISVSQDLYKIPVVLSNRTNRLGSIRDGDQELDGRGVIAKPFETNDQIKPKSAAAAVVDGGVINSVENFQMIPKPLPLVSTNEENKKPMAQASNVLQQPQLMKTSTSIPPSLNKKTSERNSNLQVPILAAPTVVPPGGAKSSSSTTTPANGSVKKPAIKLRSKALPVGVVPFPDNMEDLMKVEENNSENAVNKHYLNAASHQNANANGEKRSRSDKDLNFNNADQENGAHEVLNDNDFNLGGGVGANNNQLQQPNLKDANQNGENAAEEDTNLYDQRIFGNAHPQPQQQHGDYNDLHHHLGEQRNGVAGKNGIGEKLINEIVRDHGKEGDNYPNEMEEDLHLDGLPEAEDEGDDGEYDDPNALKQGHAERN</sequence>